<dbReference type="InterPro" id="IPR001585">
    <property type="entry name" value="TAL/FSA"/>
</dbReference>
<evidence type="ECO:0000313" key="2">
    <source>
        <dbReference type="EMBL" id="GIM76497.1"/>
    </source>
</evidence>
<evidence type="ECO:0000313" key="3">
    <source>
        <dbReference type="Proteomes" id="UP000681340"/>
    </source>
</evidence>
<dbReference type="Pfam" id="PF00923">
    <property type="entry name" value="TAL_FSA"/>
    <property type="match status" value="1"/>
</dbReference>
<dbReference type="GO" id="GO:0005975">
    <property type="term" value="P:carbohydrate metabolic process"/>
    <property type="evidence" value="ECO:0007669"/>
    <property type="project" value="InterPro"/>
</dbReference>
<comment type="caution">
    <text evidence="2">The sequence shown here is derived from an EMBL/GenBank/DDBJ whole genome shotgun (WGS) entry which is preliminary data.</text>
</comment>
<organism evidence="2 3">
    <name type="scientific">Actinoplanes auranticolor</name>
    <dbReference type="NCBI Taxonomy" id="47988"/>
    <lineage>
        <taxon>Bacteria</taxon>
        <taxon>Bacillati</taxon>
        <taxon>Actinomycetota</taxon>
        <taxon>Actinomycetes</taxon>
        <taxon>Micromonosporales</taxon>
        <taxon>Micromonosporaceae</taxon>
        <taxon>Actinoplanes</taxon>
    </lineage>
</organism>
<keyword evidence="1" id="KW-0704">Schiff base</keyword>
<dbReference type="EMBL" id="BOQL01000062">
    <property type="protein sequence ID" value="GIM76497.1"/>
    <property type="molecule type" value="Genomic_DNA"/>
</dbReference>
<name>A0A919VUP3_9ACTN</name>
<evidence type="ECO:0000256" key="1">
    <source>
        <dbReference type="ARBA" id="ARBA00023270"/>
    </source>
</evidence>
<reference evidence="2" key="1">
    <citation type="submission" date="2021-03" db="EMBL/GenBank/DDBJ databases">
        <title>Whole genome shotgun sequence of Actinoplanes auranticolor NBRC 12245.</title>
        <authorList>
            <person name="Komaki H."/>
            <person name="Tamura T."/>
        </authorList>
    </citation>
    <scope>NUCLEOTIDE SEQUENCE</scope>
    <source>
        <strain evidence="2">NBRC 12245</strain>
    </source>
</reference>
<gene>
    <name evidence="2" type="ORF">Aau02nite_71160</name>
</gene>
<dbReference type="Proteomes" id="UP000681340">
    <property type="component" value="Unassembled WGS sequence"/>
</dbReference>
<dbReference type="SUPFAM" id="SSF51569">
    <property type="entry name" value="Aldolase"/>
    <property type="match status" value="1"/>
</dbReference>
<proteinExistence type="predicted"/>
<sequence length="71" mass="7817">MTCAACDLLRPVYDRGDSRDGWVSLEVDPHLAHDAEATVEGAVALHRLIDRPNLFKLFEGIAGKRAELVQS</sequence>
<dbReference type="Gene3D" id="3.20.20.70">
    <property type="entry name" value="Aldolase class I"/>
    <property type="match status" value="1"/>
</dbReference>
<keyword evidence="3" id="KW-1185">Reference proteome</keyword>
<protein>
    <submittedName>
        <fullName evidence="2">Uncharacterized protein</fullName>
    </submittedName>
</protein>
<accession>A0A919VUP3</accession>
<dbReference type="InterPro" id="IPR013785">
    <property type="entry name" value="Aldolase_TIM"/>
</dbReference>
<dbReference type="AlphaFoldDB" id="A0A919VUP3"/>